<keyword evidence="3" id="KW-1185">Reference proteome</keyword>
<evidence type="ECO:0000313" key="3">
    <source>
        <dbReference type="Proteomes" id="UP001405405"/>
    </source>
</evidence>
<evidence type="ECO:0000256" key="1">
    <source>
        <dbReference type="SAM" id="Phobius"/>
    </source>
</evidence>
<feature type="transmembrane region" description="Helical" evidence="1">
    <location>
        <begin position="68"/>
        <end position="89"/>
    </location>
</feature>
<comment type="caution">
    <text evidence="2">The sequence shown here is derived from an EMBL/GenBank/DDBJ whole genome shotgun (WGS) entry which is preliminary data.</text>
</comment>
<dbReference type="RefSeq" id="WP_346788003.1">
    <property type="nucleotide sequence ID" value="NZ_JAYFSJ010000004.1"/>
</dbReference>
<accession>A0ABV0CGU7</accession>
<evidence type="ECO:0000313" key="2">
    <source>
        <dbReference type="EMBL" id="MEN7430387.1"/>
    </source>
</evidence>
<protein>
    <recommendedName>
        <fullName evidence="4">Holin</fullName>
    </recommendedName>
</protein>
<dbReference type="EMBL" id="JAYFSJ010000004">
    <property type="protein sequence ID" value="MEN7430387.1"/>
    <property type="molecule type" value="Genomic_DNA"/>
</dbReference>
<dbReference type="Proteomes" id="UP001405405">
    <property type="component" value="Unassembled WGS sequence"/>
</dbReference>
<keyword evidence="1" id="KW-1133">Transmembrane helix</keyword>
<feature type="transmembrane region" description="Helical" evidence="1">
    <location>
        <begin position="6"/>
        <end position="26"/>
    </location>
</feature>
<keyword evidence="1" id="KW-0472">Membrane</keyword>
<proteinExistence type="predicted"/>
<keyword evidence="1" id="KW-0812">Transmembrane</keyword>
<feature type="transmembrane region" description="Helical" evidence="1">
    <location>
        <begin position="38"/>
        <end position="56"/>
    </location>
</feature>
<sequence length="101" mass="11013">MVSNIFYAALGGAAGGLVTFLLGLLNEHYKNNNYIVKAMCEIAGGFITALALNSTIEVFSHFLSDRLFLSGFLIGISWASIIQAIRNFVTRHVKNTLESSK</sequence>
<reference evidence="2 3" key="1">
    <citation type="submission" date="2023-12" db="EMBL/GenBank/DDBJ databases">
        <title>Chromobacterium sp. strain TRC.1.1.SA producing antimicrobial pigment.</title>
        <authorList>
            <person name="Verma N."/>
            <person name="Choksket S."/>
            <person name="Pinnaka A.K."/>
            <person name="Korpole S."/>
        </authorList>
    </citation>
    <scope>NUCLEOTIDE SEQUENCE [LARGE SCALE GENOMIC DNA]</scope>
    <source>
        <strain evidence="2 3">TRC1.1.SA</strain>
    </source>
</reference>
<organism evidence="2 3">
    <name type="scientific">Chromobacterium indicum</name>
    <dbReference type="NCBI Taxonomy" id="3110228"/>
    <lineage>
        <taxon>Bacteria</taxon>
        <taxon>Pseudomonadati</taxon>
        <taxon>Pseudomonadota</taxon>
        <taxon>Betaproteobacteria</taxon>
        <taxon>Neisseriales</taxon>
        <taxon>Chromobacteriaceae</taxon>
        <taxon>Chromobacterium</taxon>
    </lineage>
</organism>
<gene>
    <name evidence="2" type="ORF">VA599_06485</name>
</gene>
<name>A0ABV0CGU7_9NEIS</name>
<evidence type="ECO:0008006" key="4">
    <source>
        <dbReference type="Google" id="ProtNLM"/>
    </source>
</evidence>